<evidence type="ECO:0000256" key="3">
    <source>
        <dbReference type="ARBA" id="ARBA00023136"/>
    </source>
</evidence>
<feature type="transmembrane region" description="Helical" evidence="4">
    <location>
        <begin position="314"/>
        <end position="334"/>
    </location>
</feature>
<evidence type="ECO:0000313" key="6">
    <source>
        <dbReference type="Proteomes" id="UP000294555"/>
    </source>
</evidence>
<comment type="caution">
    <text evidence="5">The sequence shown here is derived from an EMBL/GenBank/DDBJ whole genome shotgun (WGS) entry which is preliminary data.</text>
</comment>
<keyword evidence="2 4" id="KW-1133">Transmembrane helix</keyword>
<evidence type="ECO:0000256" key="2">
    <source>
        <dbReference type="ARBA" id="ARBA00022989"/>
    </source>
</evidence>
<name>A0A4R1NHK2_9GAMM</name>
<dbReference type="PANTHER" id="PTHR23523">
    <property type="match status" value="1"/>
</dbReference>
<keyword evidence="6" id="KW-1185">Reference proteome</keyword>
<dbReference type="RefSeq" id="WP_132926872.1">
    <property type="nucleotide sequence ID" value="NZ_SJOI01000001.1"/>
</dbReference>
<keyword evidence="3 4" id="KW-0472">Membrane</keyword>
<feature type="transmembrane region" description="Helical" evidence="4">
    <location>
        <begin position="266"/>
        <end position="283"/>
    </location>
</feature>
<gene>
    <name evidence="5" type="ORF">EZJ58_5316</name>
</gene>
<organism evidence="5 6">
    <name type="scientific">Sodalis ligni</name>
    <dbReference type="NCBI Taxonomy" id="2697027"/>
    <lineage>
        <taxon>Bacteria</taxon>
        <taxon>Pseudomonadati</taxon>
        <taxon>Pseudomonadota</taxon>
        <taxon>Gammaproteobacteria</taxon>
        <taxon>Enterobacterales</taxon>
        <taxon>Bruguierivoracaceae</taxon>
        <taxon>Sodalis</taxon>
    </lineage>
</organism>
<evidence type="ECO:0000256" key="1">
    <source>
        <dbReference type="ARBA" id="ARBA00022692"/>
    </source>
</evidence>
<feature type="transmembrane region" description="Helical" evidence="4">
    <location>
        <begin position="103"/>
        <end position="121"/>
    </location>
</feature>
<dbReference type="Gene3D" id="1.20.1250.20">
    <property type="entry name" value="MFS general substrate transporter like domains"/>
    <property type="match status" value="1"/>
</dbReference>
<dbReference type="PANTHER" id="PTHR23523:SF2">
    <property type="entry name" value="2-NITROIMIDAZOLE TRANSPORTER"/>
    <property type="match status" value="1"/>
</dbReference>
<proteinExistence type="predicted"/>
<feature type="transmembrane region" description="Helical" evidence="4">
    <location>
        <begin position="379"/>
        <end position="398"/>
    </location>
</feature>
<dbReference type="Pfam" id="PF07690">
    <property type="entry name" value="MFS_1"/>
    <property type="match status" value="1"/>
</dbReference>
<dbReference type="EMBL" id="SJOI01000001">
    <property type="protein sequence ID" value="TCL07013.1"/>
    <property type="molecule type" value="Genomic_DNA"/>
</dbReference>
<dbReference type="InterPro" id="IPR052524">
    <property type="entry name" value="MFS_Cyanate_Porter"/>
</dbReference>
<feature type="transmembrane region" description="Helical" evidence="4">
    <location>
        <begin position="224"/>
        <end position="246"/>
    </location>
</feature>
<feature type="transmembrane region" description="Helical" evidence="4">
    <location>
        <begin position="133"/>
        <end position="156"/>
    </location>
</feature>
<feature type="transmembrane region" description="Helical" evidence="4">
    <location>
        <begin position="50"/>
        <end position="72"/>
    </location>
</feature>
<dbReference type="AlphaFoldDB" id="A0A4R1NHK2"/>
<protein>
    <submittedName>
        <fullName evidence="5">CP family cyanate transporter-like MFS transporter</fullName>
    </submittedName>
</protein>
<feature type="transmembrane region" description="Helical" evidence="4">
    <location>
        <begin position="79"/>
        <end position="97"/>
    </location>
</feature>
<feature type="transmembrane region" description="Helical" evidence="4">
    <location>
        <begin position="162"/>
        <end position="185"/>
    </location>
</feature>
<reference evidence="5 6" key="1">
    <citation type="submission" date="2019-02" db="EMBL/GenBank/DDBJ databases">
        <title>Investigation of anaerobic lignin degradation for improved lignocellulosic biofuels.</title>
        <authorList>
            <person name="Deangelis K."/>
        </authorList>
    </citation>
    <scope>NUCLEOTIDE SEQUENCE [LARGE SCALE GENOMIC DNA]</scope>
    <source>
        <strain evidence="5 6">159R</strain>
    </source>
</reference>
<feature type="transmembrane region" description="Helical" evidence="4">
    <location>
        <begin position="290"/>
        <end position="308"/>
    </location>
</feature>
<keyword evidence="1 4" id="KW-0812">Transmembrane</keyword>
<dbReference type="InterPro" id="IPR011701">
    <property type="entry name" value="MFS"/>
</dbReference>
<sequence length="413" mass="42435">MARHTATASRSFLLVAGLLLIAATLRGPVTGVAPVLDLLRSHLGLSPTDAGLLTTLPLVAFAAISPFAALFARKYGIERCLFGALLLIAAGVVVRSTGTVVGLYLGTAIVGTGIALGNVLLPGLIKRDFPSRVPVITSVCAVTMGVAAAMVSMSVVPLADVFGWRIALGMVIVFPLAAIAVWIFAVGGRTVPLKGTPLKGVPITETPVKGSAPVHGGGVWRSMIAWQVTLFMGANSTLYYIMVAWLPTILTNAGFTPAAAGSIHGVMQLSCAVPGLVLSLVVGRLKDQRLIAAGTGFMLGVSLLGLLFAPAWALLWSVLFGFGSGAAIILALMFMSMRARDVHQSAALSGMAQCIGYLLAACGPTLAGKAHDITGNWHIPLAIGVVLSVLMALFGSLAGRSRHIGTSLAASGR</sequence>
<evidence type="ECO:0000256" key="4">
    <source>
        <dbReference type="SAM" id="Phobius"/>
    </source>
</evidence>
<dbReference type="InterPro" id="IPR036259">
    <property type="entry name" value="MFS_trans_sf"/>
</dbReference>
<feature type="transmembrane region" description="Helical" evidence="4">
    <location>
        <begin position="346"/>
        <end position="367"/>
    </location>
</feature>
<accession>A0A4R1NHK2</accession>
<dbReference type="GO" id="GO:0022857">
    <property type="term" value="F:transmembrane transporter activity"/>
    <property type="evidence" value="ECO:0007669"/>
    <property type="project" value="InterPro"/>
</dbReference>
<dbReference type="SUPFAM" id="SSF103473">
    <property type="entry name" value="MFS general substrate transporter"/>
    <property type="match status" value="1"/>
</dbReference>
<dbReference type="Proteomes" id="UP000294555">
    <property type="component" value="Unassembled WGS sequence"/>
</dbReference>
<dbReference type="OrthoDB" id="5317164at2"/>
<evidence type="ECO:0000313" key="5">
    <source>
        <dbReference type="EMBL" id="TCL07013.1"/>
    </source>
</evidence>